<gene>
    <name evidence="8" type="ORF">BO71DRAFT_404189</name>
</gene>
<dbReference type="PANTHER" id="PTHR21396:SF2">
    <property type="entry name" value="LARGE RIBOSOMAL SUBUNIT PROTEIN ML43"/>
    <property type="match status" value="1"/>
</dbReference>
<dbReference type="Gene3D" id="3.40.30.10">
    <property type="entry name" value="Glutaredoxin"/>
    <property type="match status" value="1"/>
</dbReference>
<dbReference type="Pfam" id="PF05047">
    <property type="entry name" value="L51_S25_CI-B8"/>
    <property type="match status" value="1"/>
</dbReference>
<evidence type="ECO:0000256" key="3">
    <source>
        <dbReference type="ARBA" id="ARBA00022980"/>
    </source>
</evidence>
<evidence type="ECO:0000259" key="7">
    <source>
        <dbReference type="SMART" id="SM00916"/>
    </source>
</evidence>
<dbReference type="Proteomes" id="UP000247810">
    <property type="component" value="Unassembled WGS sequence"/>
</dbReference>
<evidence type="ECO:0000256" key="5">
    <source>
        <dbReference type="ARBA" id="ARBA00023274"/>
    </source>
</evidence>
<accession>A0A319CUA8</accession>
<name>A0A319CUA8_9EURO</name>
<keyword evidence="4" id="KW-0496">Mitochondrion</keyword>
<dbReference type="EMBL" id="KZ826140">
    <property type="protein sequence ID" value="PYH87991.1"/>
    <property type="molecule type" value="Genomic_DNA"/>
</dbReference>
<dbReference type="OrthoDB" id="88at2759"/>
<comment type="subcellular location">
    <subcellularLocation>
        <location evidence="1">Mitochondrion</location>
    </subcellularLocation>
</comment>
<evidence type="ECO:0000256" key="6">
    <source>
        <dbReference type="ARBA" id="ARBA00035188"/>
    </source>
</evidence>
<evidence type="ECO:0000256" key="2">
    <source>
        <dbReference type="ARBA" id="ARBA00006073"/>
    </source>
</evidence>
<dbReference type="GO" id="GO:0032543">
    <property type="term" value="P:mitochondrial translation"/>
    <property type="evidence" value="ECO:0007669"/>
    <property type="project" value="InterPro"/>
</dbReference>
<dbReference type="STRING" id="1448320.A0A319CUA8"/>
<evidence type="ECO:0000256" key="4">
    <source>
        <dbReference type="ARBA" id="ARBA00023128"/>
    </source>
</evidence>
<dbReference type="FunFam" id="3.40.30.10:FF:000173">
    <property type="entry name" value="Mitochondrial 54S ribosomal protein"/>
    <property type="match status" value="1"/>
</dbReference>
<dbReference type="InterPro" id="IPR039927">
    <property type="entry name" value="Ribosomal_mL43"/>
</dbReference>
<dbReference type="SUPFAM" id="SSF52833">
    <property type="entry name" value="Thioredoxin-like"/>
    <property type="match status" value="1"/>
</dbReference>
<feature type="domain" description="Ribosomal protein/NADH dehydrogenase" evidence="7">
    <location>
        <begin position="32"/>
        <end position="105"/>
    </location>
</feature>
<keyword evidence="5" id="KW-0687">Ribonucleoprotein</keyword>
<protein>
    <recommendedName>
        <fullName evidence="6">Large ribosomal subunit protein mL43</fullName>
    </recommendedName>
</protein>
<dbReference type="PANTHER" id="PTHR21396">
    <property type="entry name" value="39S RIBOSOMAL PROTEIN L43"/>
    <property type="match status" value="1"/>
</dbReference>
<sequence length="137" mass="15217">MPIQGVRTVTTARNGVGAFILQCKQLDFHYCDWAGSSRGMVSYLKHQLPAFAKANPQIEIRVSPRPNKHPVIRGLFINGREKVICVRNLEPGAIIKKVNLLKEASGEKLKRTTKPVTSINESVRGIWSPYHGGIKSV</sequence>
<keyword evidence="3 8" id="KW-0689">Ribosomal protein</keyword>
<dbReference type="AlphaFoldDB" id="A0A319CUA8"/>
<dbReference type="GO" id="GO:0005762">
    <property type="term" value="C:mitochondrial large ribosomal subunit"/>
    <property type="evidence" value="ECO:0007669"/>
    <property type="project" value="TreeGrafter"/>
</dbReference>
<comment type="similarity">
    <text evidence="2">Belongs to the mitochondrion-specific ribosomal protein mL43 family.</text>
</comment>
<dbReference type="InterPro" id="IPR007741">
    <property type="entry name" value="Ribosomal_mL43/mS25/NADH_DH"/>
</dbReference>
<dbReference type="GO" id="GO:0003735">
    <property type="term" value="F:structural constituent of ribosome"/>
    <property type="evidence" value="ECO:0007669"/>
    <property type="project" value="InterPro"/>
</dbReference>
<keyword evidence="9" id="KW-1185">Reference proteome</keyword>
<dbReference type="InterPro" id="IPR036249">
    <property type="entry name" value="Thioredoxin-like_sf"/>
</dbReference>
<organism evidence="8 9">
    <name type="scientific">Aspergillus ellipticus CBS 707.79</name>
    <dbReference type="NCBI Taxonomy" id="1448320"/>
    <lineage>
        <taxon>Eukaryota</taxon>
        <taxon>Fungi</taxon>
        <taxon>Dikarya</taxon>
        <taxon>Ascomycota</taxon>
        <taxon>Pezizomycotina</taxon>
        <taxon>Eurotiomycetes</taxon>
        <taxon>Eurotiomycetidae</taxon>
        <taxon>Eurotiales</taxon>
        <taxon>Aspergillaceae</taxon>
        <taxon>Aspergillus</taxon>
        <taxon>Aspergillus subgen. Circumdati</taxon>
    </lineage>
</organism>
<dbReference type="VEuPathDB" id="FungiDB:BO71DRAFT_404189"/>
<evidence type="ECO:0000313" key="8">
    <source>
        <dbReference type="EMBL" id="PYH87991.1"/>
    </source>
</evidence>
<dbReference type="SMART" id="SM00916">
    <property type="entry name" value="L51_S25_CI-B8"/>
    <property type="match status" value="1"/>
</dbReference>
<evidence type="ECO:0000313" key="9">
    <source>
        <dbReference type="Proteomes" id="UP000247810"/>
    </source>
</evidence>
<evidence type="ECO:0000256" key="1">
    <source>
        <dbReference type="ARBA" id="ARBA00004173"/>
    </source>
</evidence>
<proteinExistence type="inferred from homology"/>
<reference evidence="8 9" key="1">
    <citation type="submission" date="2018-02" db="EMBL/GenBank/DDBJ databases">
        <title>The genomes of Aspergillus section Nigri reveals drivers in fungal speciation.</title>
        <authorList>
            <consortium name="DOE Joint Genome Institute"/>
            <person name="Vesth T.C."/>
            <person name="Nybo J."/>
            <person name="Theobald S."/>
            <person name="Brandl J."/>
            <person name="Frisvad J.C."/>
            <person name="Nielsen K.F."/>
            <person name="Lyhne E.K."/>
            <person name="Kogle M.E."/>
            <person name="Kuo A."/>
            <person name="Riley R."/>
            <person name="Clum A."/>
            <person name="Nolan M."/>
            <person name="Lipzen A."/>
            <person name="Salamov A."/>
            <person name="Henrissat B."/>
            <person name="Wiebenga A."/>
            <person name="De vries R.P."/>
            <person name="Grigoriev I.V."/>
            <person name="Mortensen U.H."/>
            <person name="Andersen M.R."/>
            <person name="Baker S.E."/>
        </authorList>
    </citation>
    <scope>NUCLEOTIDE SEQUENCE [LARGE SCALE GENOMIC DNA]</scope>
    <source>
        <strain evidence="8 9">CBS 707.79</strain>
    </source>
</reference>